<gene>
    <name evidence="5" type="ORF">A0H81_07789</name>
</gene>
<dbReference type="Gene3D" id="2.40.40.10">
    <property type="entry name" value="RlpA-like domain"/>
    <property type="match status" value="1"/>
</dbReference>
<dbReference type="EMBL" id="LUGG01000009">
    <property type="protein sequence ID" value="OBZ72579.1"/>
    <property type="molecule type" value="Genomic_DNA"/>
</dbReference>
<dbReference type="CDD" id="cd22778">
    <property type="entry name" value="DPBB_CEPL-like"/>
    <property type="match status" value="1"/>
</dbReference>
<comment type="similarity">
    <text evidence="2">Belongs to the cerato-platanin family.</text>
</comment>
<accession>A0A1C7M838</accession>
<dbReference type="Proteomes" id="UP000092993">
    <property type="component" value="Unassembled WGS sequence"/>
</dbReference>
<comment type="subcellular location">
    <subcellularLocation>
        <location evidence="1">Secreted</location>
    </subcellularLocation>
</comment>
<comment type="caution">
    <text evidence="5">The sequence shown here is derived from an EMBL/GenBank/DDBJ whole genome shotgun (WGS) entry which is preliminary data.</text>
</comment>
<dbReference type="OrthoDB" id="4898945at2759"/>
<evidence type="ECO:0000256" key="4">
    <source>
        <dbReference type="SAM" id="SignalP"/>
    </source>
</evidence>
<dbReference type="SUPFAM" id="SSF50685">
    <property type="entry name" value="Barwin-like endoglucanases"/>
    <property type="match status" value="1"/>
</dbReference>
<dbReference type="OMA" id="QLNASAC"/>
<evidence type="ECO:0000256" key="1">
    <source>
        <dbReference type="ARBA" id="ARBA00004613"/>
    </source>
</evidence>
<evidence type="ECO:0000256" key="3">
    <source>
        <dbReference type="ARBA" id="ARBA00022525"/>
    </source>
</evidence>
<keyword evidence="4" id="KW-0732">Signal</keyword>
<evidence type="ECO:0000256" key="2">
    <source>
        <dbReference type="ARBA" id="ARBA00010421"/>
    </source>
</evidence>
<sequence length="153" mass="15794">MRFSAVLASLLCAAPAVLSAPTAALSARSAVQTLQVTYDQTYDVASNSLVIVACSNGVNGLLAKGFTTFGSLPDFPFIGGAQAVEGWNSPNCGTCWQLQYGNTTINVLAIDHAGSGFNIGLDAMNKLTNNQGVDLGVVEVVSVRTAESVCGLY</sequence>
<feature type="chain" id="PRO_5008888980" evidence="4">
    <location>
        <begin position="20"/>
        <end position="153"/>
    </location>
</feature>
<reference evidence="5 6" key="1">
    <citation type="submission" date="2016-03" db="EMBL/GenBank/DDBJ databases">
        <title>Whole genome sequencing of Grifola frondosa 9006-11.</title>
        <authorList>
            <person name="Min B."/>
            <person name="Park H."/>
            <person name="Kim J.-G."/>
            <person name="Cho H."/>
            <person name="Oh Y.-L."/>
            <person name="Kong W.-S."/>
            <person name="Choi I.-G."/>
        </authorList>
    </citation>
    <scope>NUCLEOTIDE SEQUENCE [LARGE SCALE GENOMIC DNA]</scope>
    <source>
        <strain evidence="5 6">9006-11</strain>
    </source>
</reference>
<evidence type="ECO:0000313" key="6">
    <source>
        <dbReference type="Proteomes" id="UP000092993"/>
    </source>
</evidence>
<dbReference type="GO" id="GO:0005576">
    <property type="term" value="C:extracellular region"/>
    <property type="evidence" value="ECO:0007669"/>
    <property type="project" value="UniProtKB-SubCell"/>
</dbReference>
<dbReference type="InterPro" id="IPR036908">
    <property type="entry name" value="RlpA-like_sf"/>
</dbReference>
<keyword evidence="6" id="KW-1185">Reference proteome</keyword>
<dbReference type="AlphaFoldDB" id="A0A1C7M838"/>
<keyword evidence="3" id="KW-0964">Secreted</keyword>
<feature type="signal peptide" evidence="4">
    <location>
        <begin position="1"/>
        <end position="19"/>
    </location>
</feature>
<evidence type="ECO:0000313" key="5">
    <source>
        <dbReference type="EMBL" id="OBZ72579.1"/>
    </source>
</evidence>
<dbReference type="InterPro" id="IPR010829">
    <property type="entry name" value="Cerato-platanin"/>
</dbReference>
<proteinExistence type="inferred from homology"/>
<name>A0A1C7M838_GRIFR</name>
<organism evidence="5 6">
    <name type="scientific">Grifola frondosa</name>
    <name type="common">Maitake</name>
    <name type="synonym">Polyporus frondosus</name>
    <dbReference type="NCBI Taxonomy" id="5627"/>
    <lineage>
        <taxon>Eukaryota</taxon>
        <taxon>Fungi</taxon>
        <taxon>Dikarya</taxon>
        <taxon>Basidiomycota</taxon>
        <taxon>Agaricomycotina</taxon>
        <taxon>Agaricomycetes</taxon>
        <taxon>Polyporales</taxon>
        <taxon>Grifolaceae</taxon>
        <taxon>Grifola</taxon>
    </lineage>
</organism>
<dbReference type="Pfam" id="PF07249">
    <property type="entry name" value="Cerato-platanin"/>
    <property type="match status" value="1"/>
</dbReference>
<protein>
    <submittedName>
        <fullName evidence="5">Allergen Asp f 15</fullName>
    </submittedName>
</protein>